<evidence type="ECO:0000259" key="11">
    <source>
        <dbReference type="Pfam" id="PF13796"/>
    </source>
</evidence>
<dbReference type="Gene3D" id="6.10.250.2870">
    <property type="match status" value="1"/>
</dbReference>
<feature type="domain" description="Putative sensor" evidence="11">
    <location>
        <begin position="19"/>
        <end position="175"/>
    </location>
</feature>
<dbReference type="EC" id="2.7.13.3" evidence="2"/>
<evidence type="ECO:0000256" key="5">
    <source>
        <dbReference type="ARBA" id="ARBA00022741"/>
    </source>
</evidence>
<sequence>MAGKRWDGLARDVGRGLFEALLAVLAGIALLVAAVVGVALTPLGVGVPAARAALLGVRVLAQRQRRNATERYDVPIAQPYRRDRPVVLRDPATWRDLRWLAVEIPVGLVLGLMPLIFAGGAVNFVVLSAIWAFRPWPEALIAVPALLFAGALARLAPAAARGALRLHALACANLLAPSRRALATRVEGLTRSRAEVLDASALELRRIERDLHDGAQARLAALGLSIGLAEQLVHARPDEAVQILAEARASGDQALADLRSLVRGILPPVLAERGLAGAVAALAAAMPLEVEVGFEPGITLSAPAESALYFAIAEALANVAKHSAARRATVRVRRAG</sequence>
<keyword evidence="7" id="KW-0067">ATP-binding</keyword>
<dbReference type="InterPro" id="IPR050482">
    <property type="entry name" value="Sensor_HK_TwoCompSys"/>
</dbReference>
<comment type="caution">
    <text evidence="12">The sequence shown here is derived from an EMBL/GenBank/DDBJ whole genome shotgun (WGS) entry which is preliminary data.</text>
</comment>
<feature type="domain" description="Signal transduction histidine kinase subgroup 3 dimerisation and phosphoacceptor" evidence="10">
    <location>
        <begin position="203"/>
        <end position="269"/>
    </location>
</feature>
<evidence type="ECO:0000259" key="10">
    <source>
        <dbReference type="Pfam" id="PF07730"/>
    </source>
</evidence>
<dbReference type="GO" id="GO:0046983">
    <property type="term" value="F:protein dimerization activity"/>
    <property type="evidence" value="ECO:0007669"/>
    <property type="project" value="InterPro"/>
</dbReference>
<dbReference type="AlphaFoldDB" id="A0A941EYH2"/>
<protein>
    <recommendedName>
        <fullName evidence="2">histidine kinase</fullName>
        <ecNumber evidence="2">2.7.13.3</ecNumber>
    </recommendedName>
</protein>
<keyword evidence="8" id="KW-0902">Two-component regulatory system</keyword>
<dbReference type="InterPro" id="IPR025828">
    <property type="entry name" value="Put_sensor_dom"/>
</dbReference>
<evidence type="ECO:0000256" key="4">
    <source>
        <dbReference type="ARBA" id="ARBA00022679"/>
    </source>
</evidence>
<evidence type="ECO:0000256" key="6">
    <source>
        <dbReference type="ARBA" id="ARBA00022777"/>
    </source>
</evidence>
<proteinExistence type="predicted"/>
<keyword evidence="9" id="KW-1133">Transmembrane helix</keyword>
<evidence type="ECO:0000313" key="13">
    <source>
        <dbReference type="Proteomes" id="UP000675781"/>
    </source>
</evidence>
<keyword evidence="9" id="KW-0472">Membrane</keyword>
<dbReference type="PANTHER" id="PTHR24421:SF10">
    <property type="entry name" value="NITRATE_NITRITE SENSOR PROTEIN NARQ"/>
    <property type="match status" value="1"/>
</dbReference>
<dbReference type="Pfam" id="PF13796">
    <property type="entry name" value="Sensor"/>
    <property type="match status" value="1"/>
</dbReference>
<dbReference type="Pfam" id="PF07730">
    <property type="entry name" value="HisKA_3"/>
    <property type="match status" value="1"/>
</dbReference>
<keyword evidence="3" id="KW-0597">Phosphoprotein</keyword>
<keyword evidence="9" id="KW-0812">Transmembrane</keyword>
<dbReference type="EMBL" id="JAGSOG010000612">
    <property type="protein sequence ID" value="MBR7839768.1"/>
    <property type="molecule type" value="Genomic_DNA"/>
</dbReference>
<feature type="transmembrane region" description="Helical" evidence="9">
    <location>
        <begin position="45"/>
        <end position="61"/>
    </location>
</feature>
<evidence type="ECO:0000256" key="8">
    <source>
        <dbReference type="ARBA" id="ARBA00023012"/>
    </source>
</evidence>
<comment type="catalytic activity">
    <reaction evidence="1">
        <text>ATP + protein L-histidine = ADP + protein N-phospho-L-histidine.</text>
        <dbReference type="EC" id="2.7.13.3"/>
    </reaction>
</comment>
<dbReference type="InterPro" id="IPR011712">
    <property type="entry name" value="Sig_transdc_His_kin_sub3_dim/P"/>
</dbReference>
<feature type="non-terminal residue" evidence="12">
    <location>
        <position position="336"/>
    </location>
</feature>
<dbReference type="Proteomes" id="UP000675781">
    <property type="component" value="Unassembled WGS sequence"/>
</dbReference>
<evidence type="ECO:0000313" key="12">
    <source>
        <dbReference type="EMBL" id="MBR7839768.1"/>
    </source>
</evidence>
<dbReference type="RefSeq" id="WP_212534182.1">
    <property type="nucleotide sequence ID" value="NZ_JAGSOG010000612.1"/>
</dbReference>
<reference evidence="12" key="1">
    <citation type="submission" date="2021-04" db="EMBL/GenBank/DDBJ databases">
        <title>Genome based classification of Actinospica acidithermotolerans sp. nov., an actinobacterium isolated from an Indonesian hot spring.</title>
        <authorList>
            <person name="Kusuma A.B."/>
            <person name="Putra K.E."/>
            <person name="Nafisah S."/>
            <person name="Loh J."/>
            <person name="Nouioui I."/>
            <person name="Goodfellow M."/>
        </authorList>
    </citation>
    <scope>NUCLEOTIDE SEQUENCE</scope>
    <source>
        <strain evidence="12">CSCA 57</strain>
    </source>
</reference>
<dbReference type="PANTHER" id="PTHR24421">
    <property type="entry name" value="NITRATE/NITRITE SENSOR PROTEIN NARX-RELATED"/>
    <property type="match status" value="1"/>
</dbReference>
<keyword evidence="13" id="KW-1185">Reference proteome</keyword>
<organism evidence="12 13">
    <name type="scientific">Actinospica durhamensis</name>
    <dbReference type="NCBI Taxonomy" id="1508375"/>
    <lineage>
        <taxon>Bacteria</taxon>
        <taxon>Bacillati</taxon>
        <taxon>Actinomycetota</taxon>
        <taxon>Actinomycetes</taxon>
        <taxon>Catenulisporales</taxon>
        <taxon>Actinospicaceae</taxon>
        <taxon>Actinospica</taxon>
    </lineage>
</organism>
<dbReference type="GO" id="GO:0016020">
    <property type="term" value="C:membrane"/>
    <property type="evidence" value="ECO:0007669"/>
    <property type="project" value="InterPro"/>
</dbReference>
<keyword evidence="6" id="KW-0418">Kinase</keyword>
<evidence type="ECO:0000256" key="7">
    <source>
        <dbReference type="ARBA" id="ARBA00022840"/>
    </source>
</evidence>
<feature type="transmembrane region" description="Helical" evidence="9">
    <location>
        <begin position="20"/>
        <end position="39"/>
    </location>
</feature>
<dbReference type="GO" id="GO:0000155">
    <property type="term" value="F:phosphorelay sensor kinase activity"/>
    <property type="evidence" value="ECO:0007669"/>
    <property type="project" value="InterPro"/>
</dbReference>
<evidence type="ECO:0000256" key="3">
    <source>
        <dbReference type="ARBA" id="ARBA00022553"/>
    </source>
</evidence>
<feature type="transmembrane region" description="Helical" evidence="9">
    <location>
        <begin position="104"/>
        <end position="133"/>
    </location>
</feature>
<keyword evidence="4" id="KW-0808">Transferase</keyword>
<accession>A0A941EYH2</accession>
<evidence type="ECO:0000256" key="1">
    <source>
        <dbReference type="ARBA" id="ARBA00000085"/>
    </source>
</evidence>
<dbReference type="GO" id="GO:0005524">
    <property type="term" value="F:ATP binding"/>
    <property type="evidence" value="ECO:0007669"/>
    <property type="project" value="UniProtKB-KW"/>
</dbReference>
<gene>
    <name evidence="12" type="ORF">KDL01_41375</name>
</gene>
<evidence type="ECO:0000256" key="2">
    <source>
        <dbReference type="ARBA" id="ARBA00012438"/>
    </source>
</evidence>
<feature type="transmembrane region" description="Helical" evidence="9">
    <location>
        <begin position="139"/>
        <end position="156"/>
    </location>
</feature>
<evidence type="ECO:0000256" key="9">
    <source>
        <dbReference type="SAM" id="Phobius"/>
    </source>
</evidence>
<name>A0A941EYH2_9ACTN</name>
<keyword evidence="5" id="KW-0547">Nucleotide-binding</keyword>